<proteinExistence type="predicted"/>
<keyword evidence="2" id="KW-1185">Reference proteome</keyword>
<dbReference type="AlphaFoldDB" id="A0A397IYX3"/>
<sequence>MSLELLWPYVRNYSNPSVERYLLWVKEQNNPIYQIKYKQIFYYLQAIINYRTAILADEKQLIKLHPDIRNPIEEVNKALKSLIPSVLQQYHWEIAAPHLRKLDFLNPVTLKPSLRSLDREFELSIPSFKPIPITLQEEIAEKNELNITRVEILRKIESLLEQMNDSVCKKYREIGSKKI</sequence>
<dbReference type="EMBL" id="PQFF01000114">
    <property type="protein sequence ID" value="RHZ81235.1"/>
    <property type="molecule type" value="Genomic_DNA"/>
</dbReference>
<gene>
    <name evidence="1" type="ORF">Glove_122g87</name>
</gene>
<dbReference type="OrthoDB" id="2416819at2759"/>
<accession>A0A397IYX3</accession>
<name>A0A397IYX3_9GLOM</name>
<protein>
    <submittedName>
        <fullName evidence="1">Uncharacterized protein</fullName>
    </submittedName>
</protein>
<organism evidence="1 2">
    <name type="scientific">Diversispora epigaea</name>
    <dbReference type="NCBI Taxonomy" id="1348612"/>
    <lineage>
        <taxon>Eukaryota</taxon>
        <taxon>Fungi</taxon>
        <taxon>Fungi incertae sedis</taxon>
        <taxon>Mucoromycota</taxon>
        <taxon>Glomeromycotina</taxon>
        <taxon>Glomeromycetes</taxon>
        <taxon>Diversisporales</taxon>
        <taxon>Diversisporaceae</taxon>
        <taxon>Diversispora</taxon>
    </lineage>
</organism>
<evidence type="ECO:0000313" key="2">
    <source>
        <dbReference type="Proteomes" id="UP000266861"/>
    </source>
</evidence>
<reference evidence="1 2" key="1">
    <citation type="submission" date="2018-08" db="EMBL/GenBank/DDBJ databases">
        <title>Genome and evolution of the arbuscular mycorrhizal fungus Diversispora epigaea (formerly Glomus versiforme) and its bacterial endosymbionts.</title>
        <authorList>
            <person name="Sun X."/>
            <person name="Fei Z."/>
            <person name="Harrison M."/>
        </authorList>
    </citation>
    <scope>NUCLEOTIDE SEQUENCE [LARGE SCALE GENOMIC DNA]</scope>
    <source>
        <strain evidence="1 2">IT104</strain>
    </source>
</reference>
<evidence type="ECO:0000313" key="1">
    <source>
        <dbReference type="EMBL" id="RHZ81235.1"/>
    </source>
</evidence>
<comment type="caution">
    <text evidence="1">The sequence shown here is derived from an EMBL/GenBank/DDBJ whole genome shotgun (WGS) entry which is preliminary data.</text>
</comment>
<dbReference type="Proteomes" id="UP000266861">
    <property type="component" value="Unassembled WGS sequence"/>
</dbReference>